<reference evidence="1 2" key="1">
    <citation type="submission" date="2017-05" db="EMBL/GenBank/DDBJ databases">
        <title>Full genome sequence of Pseudorhodoplanes sinuspersici.</title>
        <authorList>
            <person name="Dastgheib S.M.M."/>
            <person name="Shavandi M."/>
            <person name="Tirandaz H."/>
        </authorList>
    </citation>
    <scope>NUCLEOTIDE SEQUENCE [LARGE SCALE GENOMIC DNA]</scope>
    <source>
        <strain evidence="1 2">RIPI110</strain>
    </source>
</reference>
<keyword evidence="2" id="KW-1185">Reference proteome</keyword>
<dbReference type="KEGG" id="psin:CAK95_03090"/>
<name>A0A1W6ZLF4_9HYPH</name>
<organism evidence="1 2">
    <name type="scientific">Pseudorhodoplanes sinuspersici</name>
    <dbReference type="NCBI Taxonomy" id="1235591"/>
    <lineage>
        <taxon>Bacteria</taxon>
        <taxon>Pseudomonadati</taxon>
        <taxon>Pseudomonadota</taxon>
        <taxon>Alphaproteobacteria</taxon>
        <taxon>Hyphomicrobiales</taxon>
        <taxon>Pseudorhodoplanes</taxon>
    </lineage>
</organism>
<proteinExistence type="predicted"/>
<accession>A0A1W6ZLF4</accession>
<dbReference type="Proteomes" id="UP000194137">
    <property type="component" value="Chromosome"/>
</dbReference>
<dbReference type="AlphaFoldDB" id="A0A1W6ZLF4"/>
<gene>
    <name evidence="1" type="ORF">CAK95_03090</name>
</gene>
<protein>
    <submittedName>
        <fullName evidence="1">Uncharacterized protein</fullName>
    </submittedName>
</protein>
<dbReference type="STRING" id="1235591.CAK95_03090"/>
<evidence type="ECO:0000313" key="2">
    <source>
        <dbReference type="Proteomes" id="UP000194137"/>
    </source>
</evidence>
<evidence type="ECO:0000313" key="1">
    <source>
        <dbReference type="EMBL" id="ARP98181.1"/>
    </source>
</evidence>
<dbReference type="EMBL" id="CP021112">
    <property type="protein sequence ID" value="ARP98181.1"/>
    <property type="molecule type" value="Genomic_DNA"/>
</dbReference>
<dbReference type="OrthoDB" id="8453817at2"/>
<sequence>MNKILATQNEAWGFWGTMRHHADPEHAWPIAFNAIATATGCADEGVRNFLDSRHGRHFADDVANGLFEGRSLADAIDKAIERWMTWTIDRRTSRETGIPRGLPYLVGFVTDCEIMAEASA</sequence>
<dbReference type="RefSeq" id="WP_086086494.1">
    <property type="nucleotide sequence ID" value="NZ_CP021112.1"/>
</dbReference>